<sequence>MHKAPSSSFSTASTEHEVSMDNPSDEADREVEEFQAKKRDWRKNEFQQLLSRETDKHRLHCFDLATSGVSASGVQSTSPRAEAPIPREKLWEIGLDEILNKGPSKVACDLSQRSLEKLLQIPYGNFVRRALDLPSDQIKTSLWTYEVLDAKLYFDLIKSPQHLNQLQDLKQSLAKLKSDPLIYATIDYTWQEASRAVLQCPAYEGLNGAGVGGLAFRLEATLDKFITRPLQEVLERADSAERLLQDLQVLGIRLHNSLRPLEADWSTPLNNRNDFLEQLRWNDVPALASLISRKDMALFRDYVPIAFTKDGAQARSILSSRWNQLMVDVKECMAAGIGLESKIDGLAQVCWNRLNFNINSDRPFQALHTTCNYYSLTAVVQGIQASGLQTECSRKYGKLIDPTGGYQAYRSGMGGSHALHFLLPALSAFARKDLTYLEVVTRDLSLYIESHRGPEDSPVRFNFLAIFTSCFRC</sequence>
<accession>A0A9W9SJI9</accession>
<dbReference type="OrthoDB" id="4368774at2759"/>
<comment type="caution">
    <text evidence="2">The sequence shown here is derived from an EMBL/GenBank/DDBJ whole genome shotgun (WGS) entry which is preliminary data.</text>
</comment>
<dbReference type="AlphaFoldDB" id="A0A9W9SJI9"/>
<organism evidence="2 3">
    <name type="scientific">Penicillium cosmopolitanum</name>
    <dbReference type="NCBI Taxonomy" id="1131564"/>
    <lineage>
        <taxon>Eukaryota</taxon>
        <taxon>Fungi</taxon>
        <taxon>Dikarya</taxon>
        <taxon>Ascomycota</taxon>
        <taxon>Pezizomycotina</taxon>
        <taxon>Eurotiomycetes</taxon>
        <taxon>Eurotiomycetidae</taxon>
        <taxon>Eurotiales</taxon>
        <taxon>Aspergillaceae</taxon>
        <taxon>Penicillium</taxon>
    </lineage>
</organism>
<dbReference type="RefSeq" id="XP_056483398.1">
    <property type="nucleotide sequence ID" value="XM_056637368.1"/>
</dbReference>
<feature type="compositionally biased region" description="Polar residues" evidence="1">
    <location>
        <begin position="1"/>
        <end position="13"/>
    </location>
</feature>
<evidence type="ECO:0000313" key="3">
    <source>
        <dbReference type="Proteomes" id="UP001147747"/>
    </source>
</evidence>
<evidence type="ECO:0000313" key="2">
    <source>
        <dbReference type="EMBL" id="KAJ5379612.1"/>
    </source>
</evidence>
<keyword evidence="3" id="KW-1185">Reference proteome</keyword>
<reference evidence="2" key="2">
    <citation type="journal article" date="2023" name="IMA Fungus">
        <title>Comparative genomic study of the Penicillium genus elucidates a diverse pangenome and 15 lateral gene transfer events.</title>
        <authorList>
            <person name="Petersen C."/>
            <person name="Sorensen T."/>
            <person name="Nielsen M.R."/>
            <person name="Sondergaard T.E."/>
            <person name="Sorensen J.L."/>
            <person name="Fitzpatrick D.A."/>
            <person name="Frisvad J.C."/>
            <person name="Nielsen K.L."/>
        </authorList>
    </citation>
    <scope>NUCLEOTIDE SEQUENCE</scope>
    <source>
        <strain evidence="2">IBT 29677</strain>
    </source>
</reference>
<reference evidence="2" key="1">
    <citation type="submission" date="2022-12" db="EMBL/GenBank/DDBJ databases">
        <authorList>
            <person name="Petersen C."/>
        </authorList>
    </citation>
    <scope>NUCLEOTIDE SEQUENCE</scope>
    <source>
        <strain evidence="2">IBT 29677</strain>
    </source>
</reference>
<dbReference type="Proteomes" id="UP001147747">
    <property type="component" value="Unassembled WGS sequence"/>
</dbReference>
<feature type="region of interest" description="Disordered" evidence="1">
    <location>
        <begin position="1"/>
        <end position="37"/>
    </location>
</feature>
<evidence type="ECO:0000256" key="1">
    <source>
        <dbReference type="SAM" id="MobiDB-lite"/>
    </source>
</evidence>
<dbReference type="GeneID" id="81376348"/>
<protein>
    <submittedName>
        <fullName evidence="2">Uncharacterized protein</fullName>
    </submittedName>
</protein>
<gene>
    <name evidence="2" type="ORF">N7509_012731</name>
</gene>
<dbReference type="EMBL" id="JAPZBU010000011">
    <property type="protein sequence ID" value="KAJ5379612.1"/>
    <property type="molecule type" value="Genomic_DNA"/>
</dbReference>
<proteinExistence type="predicted"/>
<name>A0A9W9SJI9_9EURO</name>